<accession>A0A0F9JCL1</accession>
<evidence type="ECO:0000313" key="1">
    <source>
        <dbReference type="EMBL" id="KKM67549.1"/>
    </source>
</evidence>
<reference evidence="1" key="1">
    <citation type="journal article" date="2015" name="Nature">
        <title>Complex archaea that bridge the gap between prokaryotes and eukaryotes.</title>
        <authorList>
            <person name="Spang A."/>
            <person name="Saw J.H."/>
            <person name="Jorgensen S.L."/>
            <person name="Zaremba-Niedzwiedzka K."/>
            <person name="Martijn J."/>
            <person name="Lind A.E."/>
            <person name="van Eijk R."/>
            <person name="Schleper C."/>
            <person name="Guy L."/>
            <person name="Ettema T.J."/>
        </authorList>
    </citation>
    <scope>NUCLEOTIDE SEQUENCE</scope>
</reference>
<proteinExistence type="predicted"/>
<gene>
    <name evidence="1" type="ORF">LCGC14_1470110</name>
</gene>
<dbReference type="EMBL" id="LAZR01010330">
    <property type="protein sequence ID" value="KKM67549.1"/>
    <property type="molecule type" value="Genomic_DNA"/>
</dbReference>
<dbReference type="AlphaFoldDB" id="A0A0F9JCL1"/>
<name>A0A0F9JCL1_9ZZZZ</name>
<sequence>MKKQEEDFAGLFPTTDKNPKTLNITSYKKLEKRTYEISFDKDISSLSAYKLVRRN</sequence>
<organism evidence="1">
    <name type="scientific">marine sediment metagenome</name>
    <dbReference type="NCBI Taxonomy" id="412755"/>
    <lineage>
        <taxon>unclassified sequences</taxon>
        <taxon>metagenomes</taxon>
        <taxon>ecological metagenomes</taxon>
    </lineage>
</organism>
<protein>
    <submittedName>
        <fullName evidence="1">Uncharacterized protein</fullName>
    </submittedName>
</protein>
<comment type="caution">
    <text evidence="1">The sequence shown here is derived from an EMBL/GenBank/DDBJ whole genome shotgun (WGS) entry which is preliminary data.</text>
</comment>